<evidence type="ECO:0000313" key="2">
    <source>
        <dbReference type="EMBL" id="WXC83269.1"/>
    </source>
</evidence>
<keyword evidence="3" id="KW-1185">Reference proteome</keyword>
<reference evidence="2" key="2">
    <citation type="submission" date="2024-03" db="EMBL/GenBank/DDBJ databases">
        <authorList>
            <person name="Bromfield E.S.P."/>
            <person name="Cloutier S."/>
        </authorList>
    </citation>
    <scope>NUCLEOTIDE SEQUENCE</scope>
    <source>
        <strain evidence="2">5S5</strain>
    </source>
</reference>
<evidence type="ECO:0000313" key="3">
    <source>
        <dbReference type="Proteomes" id="UP001432046"/>
    </source>
</evidence>
<gene>
    <name evidence="2" type="ORF">WDK88_17680</name>
</gene>
<proteinExistence type="predicted"/>
<accession>A0ABZ2PBS3</accession>
<protein>
    <submittedName>
        <fullName evidence="2">Uncharacterized protein</fullName>
    </submittedName>
</protein>
<evidence type="ECO:0000256" key="1">
    <source>
        <dbReference type="SAM" id="MobiDB-lite"/>
    </source>
</evidence>
<organism evidence="2 3">
    <name type="scientific">Bradyrhizobium septentrionale</name>
    <dbReference type="NCBI Taxonomy" id="1404411"/>
    <lineage>
        <taxon>Bacteria</taxon>
        <taxon>Pseudomonadati</taxon>
        <taxon>Pseudomonadota</taxon>
        <taxon>Alphaproteobacteria</taxon>
        <taxon>Hyphomicrobiales</taxon>
        <taxon>Nitrobacteraceae</taxon>
        <taxon>Bradyrhizobium</taxon>
    </lineage>
</organism>
<dbReference type="EMBL" id="CP147711">
    <property type="protein sequence ID" value="WXC83269.1"/>
    <property type="molecule type" value="Genomic_DNA"/>
</dbReference>
<dbReference type="Proteomes" id="UP001432046">
    <property type="component" value="Chromosome"/>
</dbReference>
<feature type="region of interest" description="Disordered" evidence="1">
    <location>
        <begin position="151"/>
        <end position="174"/>
    </location>
</feature>
<name>A0ABZ2PBS3_9BRAD</name>
<reference evidence="2" key="1">
    <citation type="journal article" date="2021" name="Int. J. Syst. Evol. Microbiol.">
        <title>Bradyrhizobium septentrionale sp. nov. (sv. septentrionale) and Bradyrhizobium quebecense sp. nov. (sv. septentrionale) associated with legumes native to Canada possess rearranged symbiosis genes and numerous insertion sequences.</title>
        <authorList>
            <person name="Bromfield E.S.P."/>
            <person name="Cloutier S."/>
        </authorList>
    </citation>
    <scope>NUCLEOTIDE SEQUENCE</scope>
    <source>
        <strain evidence="2">5S5</strain>
    </source>
</reference>
<dbReference type="Gene3D" id="2.60.40.1080">
    <property type="match status" value="1"/>
</dbReference>
<sequence length="174" mass="18363">MVDLQRVEIIFGNALKIMEVPTPELGHSEITLLFERFTITAEGNHVMYTLPVDHRVLMQVAYVDAKGNPATIDGDVRWESSDASIIAVDVDQTDSTICAAVPVGSIGLVQITATCDADLGDGVRELITLCDIEVVGGEAVAGSIQSLGEPAPIGEVDHTLPGDLPPQAMPAKTS</sequence>
<dbReference type="RefSeq" id="WP_338821691.1">
    <property type="nucleotide sequence ID" value="NZ_CP147708.1"/>
</dbReference>